<keyword evidence="4" id="KW-1185">Reference proteome</keyword>
<dbReference type="SUPFAM" id="SSF53335">
    <property type="entry name" value="S-adenosyl-L-methionine-dependent methyltransferases"/>
    <property type="match status" value="1"/>
</dbReference>
<accession>A0ABT5TUW1</accession>
<evidence type="ECO:0000259" key="2">
    <source>
        <dbReference type="Pfam" id="PF18135"/>
    </source>
</evidence>
<sequence length="693" mass="75797">MVRLAEEALVTRLGRYRGFRDPDVLTVDPAMGTGTYLHTVLERVAQQTAEIDGPGAVPGVVSQVAERLAGFELQMGPYAVAELRATDLLTSHGATAPPGGMHLYVTDTLDDPHAAQSQIGSGLQLIAQSRRKANEVKARANVTVVIGNPPYKERAAGMGGWVEHGSQAHGKTARGILDDYRLAGNGRAEYVLKNKYVYFWRWATWKVWESTFTDADDGDAGVVCFISTSGYLRGPGFKGMREYLRRHASEGWIIDLTPEGQTPDVPTRIFPEVRQPLAIGLFIRKPDASTDIPATIHYRAVHGRQAEKFTALSSVALDDGGWREARTTWTAPLTPSADTAWDDYPALNDLMPWTAPGVKPNRTWVYAPSPQVLRKRWNQLVNEPDPAVKATLFKESRDAYLARVKGPLPGLDTHRPAGPFRDENGPAPEPVRVGYRSLDRQWVIPDARLMHAESPPLWAARVPGQVFTVEQHAKPISDGPGLVFSALIPDMDHFKGSEGGRALPLLHPDGSPNVAPGSLQGLSVALQEDVTAQELLAYIAGVVAHPAFTQTFTDELTTPGIRVPLAADAATFRAAADLGAEVLWLHTYGEVHNAATRPHGTVRYPRGDSRQPLARTPITTMPTEITYDPQRRAVMLGDGEFGPVDPAVWDYTVGGKQVIKSWVKYRKAEPGGNKTSPLDHVHVDAWDPDWTTE</sequence>
<dbReference type="Gene3D" id="3.40.50.150">
    <property type="entry name" value="Vaccinia Virus protein VP39"/>
    <property type="match status" value="1"/>
</dbReference>
<dbReference type="InterPro" id="IPR041635">
    <property type="entry name" value="Type_ISP_LLaBIII_C"/>
</dbReference>
<gene>
    <name evidence="3" type="ORF">PU560_05110</name>
</gene>
<proteinExistence type="predicted"/>
<dbReference type="InterPro" id="IPR029063">
    <property type="entry name" value="SAM-dependent_MTases_sf"/>
</dbReference>
<evidence type="ECO:0000313" key="4">
    <source>
        <dbReference type="Proteomes" id="UP001165561"/>
    </source>
</evidence>
<evidence type="ECO:0000313" key="3">
    <source>
        <dbReference type="EMBL" id="MDD9205847.1"/>
    </source>
</evidence>
<organism evidence="3 4">
    <name type="scientific">Georgenia halotolerans</name>
    <dbReference type="NCBI Taxonomy" id="3028317"/>
    <lineage>
        <taxon>Bacteria</taxon>
        <taxon>Bacillati</taxon>
        <taxon>Actinomycetota</taxon>
        <taxon>Actinomycetes</taxon>
        <taxon>Micrococcales</taxon>
        <taxon>Bogoriellaceae</taxon>
        <taxon>Georgenia</taxon>
    </lineage>
</organism>
<comment type="caution">
    <text evidence="3">The sequence shown here is derived from an EMBL/GenBank/DDBJ whole genome shotgun (WGS) entry which is preliminary data.</text>
</comment>
<dbReference type="Pfam" id="PF18135">
    <property type="entry name" value="Type_ISP_C"/>
    <property type="match status" value="1"/>
</dbReference>
<feature type="non-terminal residue" evidence="3">
    <location>
        <position position="693"/>
    </location>
</feature>
<feature type="region of interest" description="Disordered" evidence="1">
    <location>
        <begin position="411"/>
        <end position="432"/>
    </location>
</feature>
<protein>
    <recommendedName>
        <fullName evidence="2">Type ISP restriction-modification enzyme LLaBIII C-terminal specificity domain-containing protein</fullName>
    </recommendedName>
</protein>
<evidence type="ECO:0000256" key="1">
    <source>
        <dbReference type="SAM" id="MobiDB-lite"/>
    </source>
</evidence>
<dbReference type="EMBL" id="JARACI010000683">
    <property type="protein sequence ID" value="MDD9205847.1"/>
    <property type="molecule type" value="Genomic_DNA"/>
</dbReference>
<feature type="compositionally biased region" description="Basic and acidic residues" evidence="1">
    <location>
        <begin position="412"/>
        <end position="424"/>
    </location>
</feature>
<dbReference type="Proteomes" id="UP001165561">
    <property type="component" value="Unassembled WGS sequence"/>
</dbReference>
<feature type="domain" description="Type ISP restriction-modification enzyme LLaBIII C-terminal specificity" evidence="2">
    <location>
        <begin position="349"/>
        <end position="692"/>
    </location>
</feature>
<name>A0ABT5TUW1_9MICO</name>
<reference evidence="3" key="1">
    <citation type="submission" date="2023-02" db="EMBL/GenBank/DDBJ databases">
        <title>Georgenia sp.10Sc9-8, isolated from a soil sample collected from the Taklamakan desert.</title>
        <authorList>
            <person name="Liu S."/>
        </authorList>
    </citation>
    <scope>NUCLEOTIDE SEQUENCE</scope>
    <source>
        <strain evidence="3">10Sc9-8</strain>
    </source>
</reference>